<keyword evidence="9" id="KW-0966">Cell projection</keyword>
<reference evidence="9 10" key="1">
    <citation type="submission" date="2018-05" db="EMBL/GenBank/DDBJ databases">
        <title>Zavarzinia sp. HR-AS.</title>
        <authorList>
            <person name="Lee Y."/>
            <person name="Jeon C.O."/>
        </authorList>
    </citation>
    <scope>NUCLEOTIDE SEQUENCE [LARGE SCALE GENOMIC DNA]</scope>
    <source>
        <strain evidence="9 10">HR-AS</strain>
    </source>
</reference>
<comment type="subunit">
    <text evidence="6">The basal body constitutes a major portion of the flagellar organelle and consists of a number of rings mounted on a central rod.</text>
</comment>
<evidence type="ECO:0000313" key="10">
    <source>
        <dbReference type="Proteomes" id="UP000245461"/>
    </source>
</evidence>
<keyword evidence="9" id="KW-0969">Cilium</keyword>
<evidence type="ECO:0000256" key="3">
    <source>
        <dbReference type="ARBA" id="ARBA00014376"/>
    </source>
</evidence>
<sequence length="154" mass="16503">MSASPCLARAAIAMDLDRIPLIGMLVRRMDFLGARQRVIAQNVANADTPGYKPRELSEDAFAREVSRELGRGGAAPVAVATTTAGHMQGTRVADGSQARSERSGTYESTPSGNAVVIEDEMTRLAETQMDYDTITGIYRKQVAMIKTALRGPSA</sequence>
<evidence type="ECO:0000256" key="1">
    <source>
        <dbReference type="ARBA" id="ARBA00004117"/>
    </source>
</evidence>
<feature type="region of interest" description="Disordered" evidence="7">
    <location>
        <begin position="82"/>
        <end position="110"/>
    </location>
</feature>
<dbReference type="GO" id="GO:0071973">
    <property type="term" value="P:bacterial-type flagellum-dependent cell motility"/>
    <property type="evidence" value="ECO:0007669"/>
    <property type="project" value="InterPro"/>
</dbReference>
<dbReference type="InterPro" id="IPR006300">
    <property type="entry name" value="FlgB"/>
</dbReference>
<organism evidence="9 10">
    <name type="scientific">Zavarzinia aquatilis</name>
    <dbReference type="NCBI Taxonomy" id="2211142"/>
    <lineage>
        <taxon>Bacteria</taxon>
        <taxon>Pseudomonadati</taxon>
        <taxon>Pseudomonadota</taxon>
        <taxon>Alphaproteobacteria</taxon>
        <taxon>Rhodospirillales</taxon>
        <taxon>Zavarziniaceae</taxon>
        <taxon>Zavarzinia</taxon>
    </lineage>
</organism>
<keyword evidence="9" id="KW-0282">Flagellum</keyword>
<dbReference type="GO" id="GO:0030694">
    <property type="term" value="C:bacterial-type flagellum basal body, rod"/>
    <property type="evidence" value="ECO:0007669"/>
    <property type="project" value="InterPro"/>
</dbReference>
<proteinExistence type="inferred from homology"/>
<evidence type="ECO:0000256" key="7">
    <source>
        <dbReference type="SAM" id="MobiDB-lite"/>
    </source>
</evidence>
<dbReference type="EMBL" id="QGLE01000013">
    <property type="protein sequence ID" value="PWR18571.1"/>
    <property type="molecule type" value="Genomic_DNA"/>
</dbReference>
<comment type="similarity">
    <text evidence="2 6">Belongs to the flagella basal body rod proteins family.</text>
</comment>
<accession>A0A317DVK1</accession>
<name>A0A317DVK1_9PROT</name>
<dbReference type="NCBIfam" id="TIGR01396">
    <property type="entry name" value="FlgB"/>
    <property type="match status" value="1"/>
</dbReference>
<gene>
    <name evidence="9" type="primary">flgB</name>
    <name evidence="9" type="ORF">DKG74_18250</name>
</gene>
<comment type="caution">
    <text evidence="9">The sequence shown here is derived from an EMBL/GenBank/DDBJ whole genome shotgun (WGS) entry which is preliminary data.</text>
</comment>
<dbReference type="InterPro" id="IPR001444">
    <property type="entry name" value="Flag_bb_rod_N"/>
</dbReference>
<comment type="subcellular location">
    <subcellularLocation>
        <location evidence="1 6">Bacterial flagellum basal body</location>
    </subcellularLocation>
</comment>
<dbReference type="OrthoDB" id="9788334at2"/>
<evidence type="ECO:0000256" key="4">
    <source>
        <dbReference type="ARBA" id="ARBA00023143"/>
    </source>
</evidence>
<evidence type="ECO:0000256" key="6">
    <source>
        <dbReference type="PIRNR" id="PIRNR002889"/>
    </source>
</evidence>
<protein>
    <recommendedName>
        <fullName evidence="3 6">Flagellar basal body rod protein FlgB</fullName>
    </recommendedName>
</protein>
<dbReference type="Pfam" id="PF00460">
    <property type="entry name" value="Flg_bb_rod"/>
    <property type="match status" value="1"/>
</dbReference>
<dbReference type="AlphaFoldDB" id="A0A317DVK1"/>
<feature type="domain" description="Flagellar basal body rod protein N-terminal" evidence="8">
    <location>
        <begin position="34"/>
        <end position="52"/>
    </location>
</feature>
<keyword evidence="4 6" id="KW-0975">Bacterial flagellum</keyword>
<evidence type="ECO:0000256" key="5">
    <source>
        <dbReference type="ARBA" id="ARBA00024934"/>
    </source>
</evidence>
<evidence type="ECO:0000256" key="2">
    <source>
        <dbReference type="ARBA" id="ARBA00009677"/>
    </source>
</evidence>
<evidence type="ECO:0000313" key="9">
    <source>
        <dbReference type="EMBL" id="PWR18571.1"/>
    </source>
</evidence>
<comment type="function">
    <text evidence="5 6">Structural component of flagellum, the bacterial motility apparatus. Part of the rod structure of flagellar basal body.</text>
</comment>
<dbReference type="Proteomes" id="UP000245461">
    <property type="component" value="Unassembled WGS sequence"/>
</dbReference>
<dbReference type="PIRSF" id="PIRSF002889">
    <property type="entry name" value="Rod_FlgB"/>
    <property type="match status" value="1"/>
</dbReference>
<evidence type="ECO:0000259" key="8">
    <source>
        <dbReference type="Pfam" id="PF00460"/>
    </source>
</evidence>
<keyword evidence="10" id="KW-1185">Reference proteome</keyword>